<dbReference type="EMBL" id="BAAAZW010000001">
    <property type="protein sequence ID" value="GAA3948241.1"/>
    <property type="molecule type" value="Genomic_DNA"/>
</dbReference>
<evidence type="ECO:0000259" key="10">
    <source>
        <dbReference type="PROSITE" id="PS50893"/>
    </source>
</evidence>
<comment type="subcellular location">
    <subcellularLocation>
        <location evidence="1">Cell membrane</location>
        <topology evidence="1">Peripheral membrane protein</topology>
    </subcellularLocation>
</comment>
<evidence type="ECO:0000256" key="5">
    <source>
        <dbReference type="ARBA" id="ARBA00022741"/>
    </source>
</evidence>
<evidence type="ECO:0000256" key="1">
    <source>
        <dbReference type="ARBA" id="ARBA00004202"/>
    </source>
</evidence>
<dbReference type="GO" id="GO:0005524">
    <property type="term" value="F:ATP binding"/>
    <property type="evidence" value="ECO:0007669"/>
    <property type="project" value="UniProtKB-KW"/>
</dbReference>
<accession>A0ABP7NJB3</accession>
<keyword evidence="4" id="KW-0410">Iron transport</keyword>
<evidence type="ECO:0000256" key="7">
    <source>
        <dbReference type="ARBA" id="ARBA00023004"/>
    </source>
</evidence>
<evidence type="ECO:0000256" key="6">
    <source>
        <dbReference type="ARBA" id="ARBA00022840"/>
    </source>
</evidence>
<keyword evidence="2" id="KW-0813">Transport</keyword>
<gene>
    <name evidence="11" type="ORF">GCM10022231_01770</name>
</gene>
<dbReference type="InterPro" id="IPR051535">
    <property type="entry name" value="Siderophore_ABC-ATPase"/>
</dbReference>
<dbReference type="InterPro" id="IPR003439">
    <property type="entry name" value="ABC_transporter-like_ATP-bd"/>
</dbReference>
<keyword evidence="9" id="KW-0472">Membrane</keyword>
<reference evidence="12" key="1">
    <citation type="journal article" date="2019" name="Int. J. Syst. Evol. Microbiol.">
        <title>The Global Catalogue of Microorganisms (GCM) 10K type strain sequencing project: providing services to taxonomists for standard genome sequencing and annotation.</title>
        <authorList>
            <consortium name="The Broad Institute Genomics Platform"/>
            <consortium name="The Broad Institute Genome Sequencing Center for Infectious Disease"/>
            <person name="Wu L."/>
            <person name="Ma J."/>
        </authorList>
    </citation>
    <scope>NUCLEOTIDE SEQUENCE [LARGE SCALE GENOMIC DNA]</scope>
    <source>
        <strain evidence="12">JCM 16923</strain>
    </source>
</reference>
<protein>
    <submittedName>
        <fullName evidence="11">ABC transporter ATP-binding protein</fullName>
    </submittedName>
</protein>
<evidence type="ECO:0000256" key="4">
    <source>
        <dbReference type="ARBA" id="ARBA00022496"/>
    </source>
</evidence>
<keyword evidence="12" id="KW-1185">Reference proteome</keyword>
<evidence type="ECO:0000256" key="3">
    <source>
        <dbReference type="ARBA" id="ARBA00022475"/>
    </source>
</evidence>
<evidence type="ECO:0000313" key="12">
    <source>
        <dbReference type="Proteomes" id="UP001418444"/>
    </source>
</evidence>
<dbReference type="SUPFAM" id="SSF52540">
    <property type="entry name" value="P-loop containing nucleoside triphosphate hydrolases"/>
    <property type="match status" value="1"/>
</dbReference>
<dbReference type="InterPro" id="IPR017871">
    <property type="entry name" value="ABC_transporter-like_CS"/>
</dbReference>
<evidence type="ECO:0000256" key="9">
    <source>
        <dbReference type="ARBA" id="ARBA00023136"/>
    </source>
</evidence>
<dbReference type="PANTHER" id="PTHR42771">
    <property type="entry name" value="IRON(3+)-HYDROXAMATE IMPORT ATP-BINDING PROTEIN FHUC"/>
    <property type="match status" value="1"/>
</dbReference>
<dbReference type="InterPro" id="IPR027417">
    <property type="entry name" value="P-loop_NTPase"/>
</dbReference>
<dbReference type="RefSeq" id="WP_344779639.1">
    <property type="nucleotide sequence ID" value="NZ_BAAAZW010000001.1"/>
</dbReference>
<evidence type="ECO:0000256" key="8">
    <source>
        <dbReference type="ARBA" id="ARBA00023065"/>
    </source>
</evidence>
<dbReference type="PANTHER" id="PTHR42771:SF2">
    <property type="entry name" value="IRON(3+)-HYDROXAMATE IMPORT ATP-BINDING PROTEIN FHUC"/>
    <property type="match status" value="1"/>
</dbReference>
<dbReference type="Gene3D" id="3.40.50.300">
    <property type="entry name" value="P-loop containing nucleotide triphosphate hydrolases"/>
    <property type="match status" value="1"/>
</dbReference>
<evidence type="ECO:0000256" key="2">
    <source>
        <dbReference type="ARBA" id="ARBA00022448"/>
    </source>
</evidence>
<dbReference type="InterPro" id="IPR003593">
    <property type="entry name" value="AAA+_ATPase"/>
</dbReference>
<dbReference type="SMART" id="SM00382">
    <property type="entry name" value="AAA"/>
    <property type="match status" value="1"/>
</dbReference>
<keyword evidence="8" id="KW-0406">Ion transport</keyword>
<dbReference type="Pfam" id="PF00005">
    <property type="entry name" value="ABC_tran"/>
    <property type="match status" value="1"/>
</dbReference>
<keyword evidence="6 11" id="KW-0067">ATP-binding</keyword>
<proteinExistence type="predicted"/>
<evidence type="ECO:0000313" key="11">
    <source>
        <dbReference type="EMBL" id="GAA3948241.1"/>
    </source>
</evidence>
<keyword evidence="3" id="KW-1003">Cell membrane</keyword>
<dbReference type="PROSITE" id="PS00211">
    <property type="entry name" value="ABC_TRANSPORTER_1"/>
    <property type="match status" value="1"/>
</dbReference>
<feature type="domain" description="ABC transporter" evidence="10">
    <location>
        <begin position="18"/>
        <end position="255"/>
    </location>
</feature>
<dbReference type="Proteomes" id="UP001418444">
    <property type="component" value="Unassembled WGS sequence"/>
</dbReference>
<name>A0ABP7NJB3_9ACTN</name>
<keyword evidence="5" id="KW-0547">Nucleotide-binding</keyword>
<sequence>MTTTPTPPAPTPPAAASTRLAGTGLRIGYGDRTIISDLDVEIPDGSFTVIVGPNACGKSTLLRALSRLLPPQHGTVLLDGREVDSYRGKEFARLVGLLPQQSIAPEGITVIDLVSRGRFPYQKMFQQWTDDDQQAVDRALHATRLTELATRRVEALSGGQRQRVWIAMALAQETPILLLDEPTTYLDLAHQLEVLQLCTELNAQGKTLVAVLHDLNQAARFSTHLIAMRSGEIIATGPPAEMLTAELVEKVFGVRSQVIPDPESGTPMVVPLAENPVDFRIVPGDTADLQAAHDN</sequence>
<dbReference type="CDD" id="cd03214">
    <property type="entry name" value="ABC_Iron-Siderophores_B12_Hemin"/>
    <property type="match status" value="1"/>
</dbReference>
<organism evidence="11 12">
    <name type="scientific">Gordonia caeni</name>
    <dbReference type="NCBI Taxonomy" id="1007097"/>
    <lineage>
        <taxon>Bacteria</taxon>
        <taxon>Bacillati</taxon>
        <taxon>Actinomycetota</taxon>
        <taxon>Actinomycetes</taxon>
        <taxon>Mycobacteriales</taxon>
        <taxon>Gordoniaceae</taxon>
        <taxon>Gordonia</taxon>
    </lineage>
</organism>
<comment type="caution">
    <text evidence="11">The sequence shown here is derived from an EMBL/GenBank/DDBJ whole genome shotgun (WGS) entry which is preliminary data.</text>
</comment>
<dbReference type="PROSITE" id="PS50893">
    <property type="entry name" value="ABC_TRANSPORTER_2"/>
    <property type="match status" value="1"/>
</dbReference>
<keyword evidence="7" id="KW-0408">Iron</keyword>